<dbReference type="AlphaFoldDB" id="A0A914E2V0"/>
<proteinExistence type="predicted"/>
<accession>A0A914E2V0</accession>
<evidence type="ECO:0000259" key="1">
    <source>
        <dbReference type="PROSITE" id="PS50011"/>
    </source>
</evidence>
<dbReference type="InterPro" id="IPR011009">
    <property type="entry name" value="Kinase-like_dom_sf"/>
</dbReference>
<evidence type="ECO:0000313" key="3">
    <source>
        <dbReference type="WBParaSite" id="ACRNAN_scaffold529.g29573.t1"/>
    </source>
</evidence>
<reference evidence="3" key="1">
    <citation type="submission" date="2022-11" db="UniProtKB">
        <authorList>
            <consortium name="WormBaseParasite"/>
        </authorList>
    </citation>
    <scope>IDENTIFICATION</scope>
</reference>
<dbReference type="Gene3D" id="1.10.510.10">
    <property type="entry name" value="Transferase(Phosphotransferase) domain 1"/>
    <property type="match status" value="1"/>
</dbReference>
<organism evidence="2 3">
    <name type="scientific">Acrobeloides nanus</name>
    <dbReference type="NCBI Taxonomy" id="290746"/>
    <lineage>
        <taxon>Eukaryota</taxon>
        <taxon>Metazoa</taxon>
        <taxon>Ecdysozoa</taxon>
        <taxon>Nematoda</taxon>
        <taxon>Chromadorea</taxon>
        <taxon>Rhabditida</taxon>
        <taxon>Tylenchina</taxon>
        <taxon>Cephalobomorpha</taxon>
        <taxon>Cephaloboidea</taxon>
        <taxon>Cephalobidae</taxon>
        <taxon>Acrobeloides</taxon>
    </lineage>
</organism>
<dbReference type="InterPro" id="IPR050235">
    <property type="entry name" value="CK1_Ser-Thr_kinase"/>
</dbReference>
<name>A0A914E2V0_9BILA</name>
<evidence type="ECO:0000313" key="2">
    <source>
        <dbReference type="Proteomes" id="UP000887540"/>
    </source>
</evidence>
<keyword evidence="2" id="KW-1185">Reference proteome</keyword>
<dbReference type="WBParaSite" id="ACRNAN_scaffold529.g29573.t1">
    <property type="protein sequence ID" value="ACRNAN_scaffold529.g29573.t1"/>
    <property type="gene ID" value="ACRNAN_scaffold529.g29573"/>
</dbReference>
<dbReference type="Proteomes" id="UP000887540">
    <property type="component" value="Unplaced"/>
</dbReference>
<dbReference type="SUPFAM" id="SSF56112">
    <property type="entry name" value="Protein kinase-like (PK-like)"/>
    <property type="match status" value="1"/>
</dbReference>
<dbReference type="PANTHER" id="PTHR11909">
    <property type="entry name" value="CASEIN KINASE-RELATED"/>
    <property type="match status" value="1"/>
</dbReference>
<dbReference type="GO" id="GO:0004672">
    <property type="term" value="F:protein kinase activity"/>
    <property type="evidence" value="ECO:0007669"/>
    <property type="project" value="InterPro"/>
</dbReference>
<feature type="domain" description="Protein kinase" evidence="1">
    <location>
        <begin position="1"/>
        <end position="182"/>
    </location>
</feature>
<dbReference type="GO" id="GO:0005524">
    <property type="term" value="F:ATP binding"/>
    <property type="evidence" value="ECO:0007669"/>
    <property type="project" value="InterPro"/>
</dbReference>
<dbReference type="InterPro" id="IPR000719">
    <property type="entry name" value="Prot_kinase_dom"/>
</dbReference>
<sequence>MLRALHDLHNIGYVHRYIRPQIFAIGQGEKCRTGNSTVYLTDFDLAWKFIDEKTKTHKPPGTRRFIDSICYASMKSHMCQELSRRDDLESWLYLSLELFDRQHLAWHDVTIAETVLNKKKNFAKNPDPKIFQKLALQYRLIMEHIMALSFDDAPEYPRLFALIAEAAKSLNVDFTSPYDWEP</sequence>
<dbReference type="PROSITE" id="PS50011">
    <property type="entry name" value="PROTEIN_KINASE_DOM"/>
    <property type="match status" value="1"/>
</dbReference>
<protein>
    <submittedName>
        <fullName evidence="3">Protein kinase domain-containing protein</fullName>
    </submittedName>
</protein>